<dbReference type="EMBL" id="JAEPRC010000788">
    <property type="protein sequence ID" value="KAG2191795.1"/>
    <property type="molecule type" value="Genomic_DNA"/>
</dbReference>
<proteinExistence type="predicted"/>
<dbReference type="Proteomes" id="UP000650833">
    <property type="component" value="Unassembled WGS sequence"/>
</dbReference>
<dbReference type="OrthoDB" id="2270765at2759"/>
<evidence type="ECO:0000313" key="2">
    <source>
        <dbReference type="EMBL" id="KAG2191795.1"/>
    </source>
</evidence>
<evidence type="ECO:0000256" key="1">
    <source>
        <dbReference type="SAM" id="MobiDB-lite"/>
    </source>
</evidence>
<comment type="caution">
    <text evidence="2">The sequence shown here is derived from an EMBL/GenBank/DDBJ whole genome shotgun (WGS) entry which is preliminary data.</text>
</comment>
<reference evidence="2" key="1">
    <citation type="submission" date="2020-12" db="EMBL/GenBank/DDBJ databases">
        <title>Metabolic potential, ecology and presence of endohyphal bacteria is reflected in genomic diversity of Mucoromycotina.</title>
        <authorList>
            <person name="Muszewska A."/>
            <person name="Okrasinska A."/>
            <person name="Steczkiewicz K."/>
            <person name="Drgas O."/>
            <person name="Orlowska M."/>
            <person name="Perlinska-Lenart U."/>
            <person name="Aleksandrzak-Piekarczyk T."/>
            <person name="Szatraj K."/>
            <person name="Zielenkiewicz U."/>
            <person name="Pilsyk S."/>
            <person name="Malc E."/>
            <person name="Mieczkowski P."/>
            <person name="Kruszewska J.S."/>
            <person name="Biernat P."/>
            <person name="Pawlowska J."/>
        </authorList>
    </citation>
    <scope>NUCLEOTIDE SEQUENCE</scope>
    <source>
        <strain evidence="2">CBS 226.32</strain>
    </source>
</reference>
<feature type="compositionally biased region" description="Low complexity" evidence="1">
    <location>
        <begin position="1"/>
        <end position="21"/>
    </location>
</feature>
<protein>
    <submittedName>
        <fullName evidence="2">Uncharacterized protein</fullName>
    </submittedName>
</protein>
<dbReference type="AlphaFoldDB" id="A0A8H7UQG7"/>
<organism evidence="2 3">
    <name type="scientific">Mucor plumbeus</name>
    <dbReference type="NCBI Taxonomy" id="97098"/>
    <lineage>
        <taxon>Eukaryota</taxon>
        <taxon>Fungi</taxon>
        <taxon>Fungi incertae sedis</taxon>
        <taxon>Mucoromycota</taxon>
        <taxon>Mucoromycotina</taxon>
        <taxon>Mucoromycetes</taxon>
        <taxon>Mucorales</taxon>
        <taxon>Mucorineae</taxon>
        <taxon>Mucoraceae</taxon>
        <taxon>Mucor</taxon>
    </lineage>
</organism>
<keyword evidence="3" id="KW-1185">Reference proteome</keyword>
<feature type="region of interest" description="Disordered" evidence="1">
    <location>
        <begin position="1"/>
        <end position="26"/>
    </location>
</feature>
<sequence>MTIATTNTTNEVTNNPFVNTPAEGDDTTIGAEDIMKLLESLKLDTTSNAQLQGLLERAKNGEAIEREVVMTAVTSLLSADSEHLGELTGSIGNFELELR</sequence>
<gene>
    <name evidence="2" type="ORF">INT46_000385</name>
</gene>
<accession>A0A8H7UQG7</accession>
<evidence type="ECO:0000313" key="3">
    <source>
        <dbReference type="Proteomes" id="UP000650833"/>
    </source>
</evidence>
<name>A0A8H7UQG7_9FUNG</name>